<dbReference type="CDD" id="cd06587">
    <property type="entry name" value="VOC"/>
    <property type="match status" value="1"/>
</dbReference>
<gene>
    <name evidence="2" type="ORF">GCM10022277_01250</name>
</gene>
<dbReference type="Pfam" id="PF00903">
    <property type="entry name" value="Glyoxalase"/>
    <property type="match status" value="1"/>
</dbReference>
<dbReference type="InterPro" id="IPR050383">
    <property type="entry name" value="GlyoxalaseI/FosfomycinResist"/>
</dbReference>
<protein>
    <submittedName>
        <fullName evidence="2">VOC family protein</fullName>
    </submittedName>
</protein>
<proteinExistence type="predicted"/>
<feature type="domain" description="VOC" evidence="1">
    <location>
        <begin position="17"/>
        <end position="133"/>
    </location>
</feature>
<organism evidence="2 3">
    <name type="scientific">Litoribacillus peritrichatus</name>
    <dbReference type="NCBI Taxonomy" id="718191"/>
    <lineage>
        <taxon>Bacteria</taxon>
        <taxon>Pseudomonadati</taxon>
        <taxon>Pseudomonadota</taxon>
        <taxon>Gammaproteobacteria</taxon>
        <taxon>Oceanospirillales</taxon>
        <taxon>Oceanospirillaceae</taxon>
        <taxon>Litoribacillus</taxon>
    </lineage>
</organism>
<evidence type="ECO:0000259" key="1">
    <source>
        <dbReference type="PROSITE" id="PS51819"/>
    </source>
</evidence>
<dbReference type="PROSITE" id="PS51819">
    <property type="entry name" value="VOC"/>
    <property type="match status" value="1"/>
</dbReference>
<sequence>MMTEERKPIERPKRHAGLRHVALFSNHFEESLAFYTELLGMNIEWQPDPDNVYLCSGNDNLALHRAQESASVAGQRLDHIGFILDDMDDVDQWFEFFQANGVKTQSQPRTHRDGARSFYCLDPDGVTVQMIYHPPISKN</sequence>
<reference evidence="3" key="1">
    <citation type="journal article" date="2019" name="Int. J. Syst. Evol. Microbiol.">
        <title>The Global Catalogue of Microorganisms (GCM) 10K type strain sequencing project: providing services to taxonomists for standard genome sequencing and annotation.</title>
        <authorList>
            <consortium name="The Broad Institute Genomics Platform"/>
            <consortium name="The Broad Institute Genome Sequencing Center for Infectious Disease"/>
            <person name="Wu L."/>
            <person name="Ma J."/>
        </authorList>
    </citation>
    <scope>NUCLEOTIDE SEQUENCE [LARGE SCALE GENOMIC DNA]</scope>
    <source>
        <strain evidence="3">JCM 17551</strain>
    </source>
</reference>
<dbReference type="Proteomes" id="UP001501565">
    <property type="component" value="Unassembled WGS sequence"/>
</dbReference>
<evidence type="ECO:0000313" key="3">
    <source>
        <dbReference type="Proteomes" id="UP001501565"/>
    </source>
</evidence>
<keyword evidence="3" id="KW-1185">Reference proteome</keyword>
<accession>A0ABP7M1A1</accession>
<dbReference type="RefSeq" id="WP_344794394.1">
    <property type="nucleotide sequence ID" value="NZ_BAABBN010000002.1"/>
</dbReference>
<comment type="caution">
    <text evidence="2">The sequence shown here is derived from an EMBL/GenBank/DDBJ whole genome shotgun (WGS) entry which is preliminary data.</text>
</comment>
<name>A0ABP7M1A1_9GAMM</name>
<dbReference type="InterPro" id="IPR029068">
    <property type="entry name" value="Glyas_Bleomycin-R_OHBP_Dase"/>
</dbReference>
<dbReference type="InterPro" id="IPR004360">
    <property type="entry name" value="Glyas_Fos-R_dOase_dom"/>
</dbReference>
<dbReference type="Gene3D" id="3.10.180.10">
    <property type="entry name" value="2,3-Dihydroxybiphenyl 1,2-Dioxygenase, domain 1"/>
    <property type="match status" value="1"/>
</dbReference>
<dbReference type="SUPFAM" id="SSF54593">
    <property type="entry name" value="Glyoxalase/Bleomycin resistance protein/Dihydroxybiphenyl dioxygenase"/>
    <property type="match status" value="1"/>
</dbReference>
<evidence type="ECO:0000313" key="2">
    <source>
        <dbReference type="EMBL" id="GAA3910338.1"/>
    </source>
</evidence>
<dbReference type="PANTHER" id="PTHR21366">
    <property type="entry name" value="GLYOXALASE FAMILY PROTEIN"/>
    <property type="match status" value="1"/>
</dbReference>
<dbReference type="InterPro" id="IPR037523">
    <property type="entry name" value="VOC_core"/>
</dbReference>
<dbReference type="EMBL" id="BAABBN010000002">
    <property type="protein sequence ID" value="GAA3910338.1"/>
    <property type="molecule type" value="Genomic_DNA"/>
</dbReference>